<dbReference type="Pfam" id="PF00392">
    <property type="entry name" value="GntR"/>
    <property type="match status" value="1"/>
</dbReference>
<evidence type="ECO:0000256" key="3">
    <source>
        <dbReference type="ARBA" id="ARBA00023163"/>
    </source>
</evidence>
<dbReference type="EMBL" id="WSFO01000001">
    <property type="protein sequence ID" value="KAE9632899.1"/>
    <property type="molecule type" value="Genomic_DNA"/>
</dbReference>
<comment type="caution">
    <text evidence="5">The sequence shown here is derived from an EMBL/GenBank/DDBJ whole genome shotgun (WGS) entry which is preliminary data.</text>
</comment>
<evidence type="ECO:0000313" key="6">
    <source>
        <dbReference type="Proteomes" id="UP000441586"/>
    </source>
</evidence>
<reference evidence="5 6" key="1">
    <citation type="submission" date="2019-12" db="EMBL/GenBank/DDBJ databases">
        <authorList>
            <person name="Zhang Y.-J."/>
        </authorList>
    </citation>
    <scope>NUCLEOTIDE SEQUENCE [LARGE SCALE GENOMIC DNA]</scope>
    <source>
        <strain evidence="5 6">H18S-6</strain>
    </source>
</reference>
<dbReference type="InterPro" id="IPR036388">
    <property type="entry name" value="WH-like_DNA-bd_sf"/>
</dbReference>
<gene>
    <name evidence="5" type="ORF">GP644_03440</name>
</gene>
<dbReference type="PROSITE" id="PS50949">
    <property type="entry name" value="HTH_GNTR"/>
    <property type="match status" value="1"/>
</dbReference>
<dbReference type="InterPro" id="IPR036390">
    <property type="entry name" value="WH_DNA-bd_sf"/>
</dbReference>
<keyword evidence="2" id="KW-0238">DNA-binding</keyword>
<dbReference type="SMART" id="SM00895">
    <property type="entry name" value="FCD"/>
    <property type="match status" value="1"/>
</dbReference>
<evidence type="ECO:0000259" key="4">
    <source>
        <dbReference type="PROSITE" id="PS50949"/>
    </source>
</evidence>
<evidence type="ECO:0000256" key="1">
    <source>
        <dbReference type="ARBA" id="ARBA00023015"/>
    </source>
</evidence>
<dbReference type="InterPro" id="IPR000524">
    <property type="entry name" value="Tscrpt_reg_HTH_GntR"/>
</dbReference>
<dbReference type="Gene3D" id="1.20.120.530">
    <property type="entry name" value="GntR ligand-binding domain-like"/>
    <property type="match status" value="1"/>
</dbReference>
<evidence type="ECO:0000313" key="5">
    <source>
        <dbReference type="EMBL" id="KAE9632899.1"/>
    </source>
</evidence>
<dbReference type="SMART" id="SM00345">
    <property type="entry name" value="HTH_GNTR"/>
    <property type="match status" value="1"/>
</dbReference>
<dbReference type="GO" id="GO:0003677">
    <property type="term" value="F:DNA binding"/>
    <property type="evidence" value="ECO:0007669"/>
    <property type="project" value="UniProtKB-KW"/>
</dbReference>
<dbReference type="SUPFAM" id="SSF48008">
    <property type="entry name" value="GntR ligand-binding domain-like"/>
    <property type="match status" value="1"/>
</dbReference>
<dbReference type="PANTHER" id="PTHR43537:SF41">
    <property type="entry name" value="TRANSCRIPTIONAL REGULATORY PROTEIN"/>
    <property type="match status" value="1"/>
</dbReference>
<sequence length="220" mass="24558">MKFQSVDIGKAASAATIIFRALRKSIIEGDLSDGDPLRQDEIARAFNTSRIPVREAITMLEQQGLVKAVRYKGAVVACLSMQEADEIFDFRCLLEPEVIRAAVPKMTPEILNTARGHLEQFAAAQDPMEYGNLNRLFHSTLYAASEMPYHISVIENSMDRIDRHLRAQLVMTDGIERSNQEHLAILSACEVGDAEKAAQLTYTHIHDAMVSLQEQLQSSK</sequence>
<dbReference type="AlphaFoldDB" id="A0A6A4RM09"/>
<dbReference type="Proteomes" id="UP000441586">
    <property type="component" value="Unassembled WGS sequence"/>
</dbReference>
<dbReference type="RefSeq" id="WP_158977041.1">
    <property type="nucleotide sequence ID" value="NZ_WSFO01000001.1"/>
</dbReference>
<feature type="domain" description="HTH gntR-type" evidence="4">
    <location>
        <begin position="12"/>
        <end position="79"/>
    </location>
</feature>
<dbReference type="SUPFAM" id="SSF46785">
    <property type="entry name" value="Winged helix' DNA-binding domain"/>
    <property type="match status" value="1"/>
</dbReference>
<dbReference type="Gene3D" id="1.10.10.10">
    <property type="entry name" value="Winged helix-like DNA-binding domain superfamily/Winged helix DNA-binding domain"/>
    <property type="match status" value="1"/>
</dbReference>
<dbReference type="InterPro" id="IPR008920">
    <property type="entry name" value="TF_FadR/GntR_C"/>
</dbReference>
<name>A0A6A4RM09_9RHOB</name>
<organism evidence="5 6">
    <name type="scientific">Parasedimentitalea maritima</name>
    <dbReference type="NCBI Taxonomy" id="2578117"/>
    <lineage>
        <taxon>Bacteria</taxon>
        <taxon>Pseudomonadati</taxon>
        <taxon>Pseudomonadota</taxon>
        <taxon>Alphaproteobacteria</taxon>
        <taxon>Rhodobacterales</taxon>
        <taxon>Paracoccaceae</taxon>
        <taxon>Parasedimentitalea</taxon>
    </lineage>
</organism>
<dbReference type="Pfam" id="PF07729">
    <property type="entry name" value="FCD"/>
    <property type="match status" value="1"/>
</dbReference>
<dbReference type="PANTHER" id="PTHR43537">
    <property type="entry name" value="TRANSCRIPTIONAL REGULATOR, GNTR FAMILY"/>
    <property type="match status" value="1"/>
</dbReference>
<keyword evidence="1" id="KW-0805">Transcription regulation</keyword>
<proteinExistence type="predicted"/>
<protein>
    <submittedName>
        <fullName evidence="5">FCD domain-containing protein</fullName>
    </submittedName>
</protein>
<evidence type="ECO:0000256" key="2">
    <source>
        <dbReference type="ARBA" id="ARBA00023125"/>
    </source>
</evidence>
<keyword evidence="3" id="KW-0804">Transcription</keyword>
<accession>A0A6A4RM09</accession>
<dbReference type="GO" id="GO:0003700">
    <property type="term" value="F:DNA-binding transcription factor activity"/>
    <property type="evidence" value="ECO:0007669"/>
    <property type="project" value="InterPro"/>
</dbReference>
<dbReference type="InterPro" id="IPR011711">
    <property type="entry name" value="GntR_C"/>
</dbReference>
<dbReference type="CDD" id="cd07377">
    <property type="entry name" value="WHTH_GntR"/>
    <property type="match status" value="1"/>
</dbReference>